<evidence type="ECO:0000256" key="1">
    <source>
        <dbReference type="ARBA" id="ARBA00012452"/>
    </source>
</evidence>
<dbReference type="CDD" id="cd03039">
    <property type="entry name" value="GST_N_Sigma_like"/>
    <property type="match status" value="1"/>
</dbReference>
<dbReference type="Proteomes" id="UP000515135">
    <property type="component" value="Unplaced"/>
</dbReference>
<dbReference type="AlphaFoldDB" id="A0A6P4Z463"/>
<dbReference type="EC" id="2.5.1.18" evidence="1"/>
<dbReference type="GO" id="GO:0006749">
    <property type="term" value="P:glutathione metabolic process"/>
    <property type="evidence" value="ECO:0007669"/>
    <property type="project" value="TreeGrafter"/>
</dbReference>
<dbReference type="GeneID" id="109478935"/>
<dbReference type="FunFam" id="3.40.30.10:FF:000035">
    <property type="entry name" value="hematopoietic prostaglandin D synthase"/>
    <property type="match status" value="1"/>
</dbReference>
<evidence type="ECO:0000259" key="4">
    <source>
        <dbReference type="PROSITE" id="PS50404"/>
    </source>
</evidence>
<dbReference type="PROSITE" id="PS50404">
    <property type="entry name" value="GST_NTER"/>
    <property type="match status" value="1"/>
</dbReference>
<evidence type="ECO:0000313" key="7">
    <source>
        <dbReference type="RefSeq" id="XP_019636300.1"/>
    </source>
</evidence>
<dbReference type="InterPro" id="IPR040079">
    <property type="entry name" value="Glutathione_S-Trfase"/>
</dbReference>
<proteinExistence type="predicted"/>
<comment type="catalytic activity">
    <reaction evidence="3">
        <text>RX + glutathione = an S-substituted glutathione + a halide anion + H(+)</text>
        <dbReference type="Rhea" id="RHEA:16437"/>
        <dbReference type="ChEBI" id="CHEBI:15378"/>
        <dbReference type="ChEBI" id="CHEBI:16042"/>
        <dbReference type="ChEBI" id="CHEBI:17792"/>
        <dbReference type="ChEBI" id="CHEBI:57925"/>
        <dbReference type="ChEBI" id="CHEBI:90779"/>
        <dbReference type="EC" id="2.5.1.18"/>
    </reaction>
</comment>
<dbReference type="SFLD" id="SFLDS00019">
    <property type="entry name" value="Glutathione_Transferase_(cytos"/>
    <property type="match status" value="1"/>
</dbReference>
<dbReference type="Gene3D" id="1.20.1050.10">
    <property type="match status" value="1"/>
</dbReference>
<gene>
    <name evidence="7" type="primary">LOC109478935</name>
</gene>
<dbReference type="FunFam" id="1.20.1050.10:FF:000030">
    <property type="entry name" value="Glutathione S-transferase S1"/>
    <property type="match status" value="1"/>
</dbReference>
<keyword evidence="6" id="KW-1185">Reference proteome</keyword>
<dbReference type="KEGG" id="bbel:109478935"/>
<keyword evidence="2" id="KW-0808">Transferase</keyword>
<dbReference type="SUPFAM" id="SSF52833">
    <property type="entry name" value="Thioredoxin-like"/>
    <property type="match status" value="1"/>
</dbReference>
<dbReference type="GO" id="GO:0004364">
    <property type="term" value="F:glutathione transferase activity"/>
    <property type="evidence" value="ECO:0007669"/>
    <property type="project" value="UniProtKB-EC"/>
</dbReference>
<dbReference type="PANTHER" id="PTHR11571">
    <property type="entry name" value="GLUTATHIONE S-TRANSFERASE"/>
    <property type="match status" value="1"/>
</dbReference>
<dbReference type="Gene3D" id="3.40.30.10">
    <property type="entry name" value="Glutaredoxin"/>
    <property type="match status" value="1"/>
</dbReference>
<dbReference type="Pfam" id="PF14497">
    <property type="entry name" value="GST_C_3"/>
    <property type="match status" value="1"/>
</dbReference>
<evidence type="ECO:0000259" key="5">
    <source>
        <dbReference type="PROSITE" id="PS50405"/>
    </source>
</evidence>
<dbReference type="RefSeq" id="XP_019636300.1">
    <property type="nucleotide sequence ID" value="XM_019780741.1"/>
</dbReference>
<protein>
    <recommendedName>
        <fullName evidence="1">glutathione transferase</fullName>
        <ecNumber evidence="1">2.5.1.18</ecNumber>
    </recommendedName>
</protein>
<accession>A0A6P4Z463</accession>
<dbReference type="InterPro" id="IPR010987">
    <property type="entry name" value="Glutathione-S-Trfase_C-like"/>
</dbReference>
<name>A0A6P4Z463_BRABE</name>
<feature type="domain" description="GST N-terminal" evidence="4">
    <location>
        <begin position="2"/>
        <end position="80"/>
    </location>
</feature>
<evidence type="ECO:0000256" key="2">
    <source>
        <dbReference type="ARBA" id="ARBA00022679"/>
    </source>
</evidence>
<dbReference type="SFLD" id="SFLDG00363">
    <property type="entry name" value="AMPS_(cytGST):_Alpha-__Mu-__Pi"/>
    <property type="match status" value="1"/>
</dbReference>
<dbReference type="PROSITE" id="PS50405">
    <property type="entry name" value="GST_CTER"/>
    <property type="match status" value="1"/>
</dbReference>
<dbReference type="Pfam" id="PF02798">
    <property type="entry name" value="GST_N"/>
    <property type="match status" value="1"/>
</dbReference>
<dbReference type="SFLD" id="SFLDG01205">
    <property type="entry name" value="AMPS.1"/>
    <property type="match status" value="1"/>
</dbReference>
<evidence type="ECO:0000256" key="3">
    <source>
        <dbReference type="ARBA" id="ARBA00047960"/>
    </source>
</evidence>
<dbReference type="OrthoDB" id="414243at2759"/>
<feature type="domain" description="GST C-terminal" evidence="5">
    <location>
        <begin position="82"/>
        <end position="202"/>
    </location>
</feature>
<dbReference type="PANTHER" id="PTHR11571:SF224">
    <property type="entry name" value="HEMATOPOIETIC PROSTAGLANDIN D SYNTHASE"/>
    <property type="match status" value="1"/>
</dbReference>
<dbReference type="CDD" id="cd03192">
    <property type="entry name" value="GST_C_Sigma_like"/>
    <property type="match status" value="1"/>
</dbReference>
<dbReference type="SUPFAM" id="SSF47616">
    <property type="entry name" value="GST C-terminal domain-like"/>
    <property type="match status" value="1"/>
</dbReference>
<dbReference type="FunFam" id="1.20.1050.130:FF:000019">
    <property type="entry name" value="Uncharacterized protein"/>
    <property type="match status" value="1"/>
</dbReference>
<dbReference type="InterPro" id="IPR004045">
    <property type="entry name" value="Glutathione_S-Trfase_N"/>
</dbReference>
<evidence type="ECO:0000313" key="6">
    <source>
        <dbReference type="Proteomes" id="UP000515135"/>
    </source>
</evidence>
<sequence length="202" mass="22566">MPTYKLTYFNVRGRGELIRLLFAAGGIPYEDVRIEWDKWPELKSKTPMGQVPTLEVDGQLMICQSMAIARFVAREAGLLGKTSVDQARADMLLDGGMDLGKLFTEMVMEKDASKKAEKKKEFGEKSLPPFLALYEGFAGGNGYFVGDSLTWADIAFFNMMDFITAEYPSALDGYCNLNKVVDNVKTNPGVAKWLKERPVTDH</sequence>
<reference evidence="7" key="1">
    <citation type="submission" date="2025-08" db="UniProtKB">
        <authorList>
            <consortium name="RefSeq"/>
        </authorList>
    </citation>
    <scope>IDENTIFICATION</scope>
    <source>
        <tissue evidence="7">Gonad</tissue>
    </source>
</reference>
<dbReference type="InterPro" id="IPR050213">
    <property type="entry name" value="GST_superfamily"/>
</dbReference>
<dbReference type="InterPro" id="IPR036282">
    <property type="entry name" value="Glutathione-S-Trfase_C_sf"/>
</dbReference>
<dbReference type="InterPro" id="IPR004046">
    <property type="entry name" value="GST_C"/>
</dbReference>
<organism evidence="6 7">
    <name type="scientific">Branchiostoma belcheri</name>
    <name type="common">Amphioxus</name>
    <dbReference type="NCBI Taxonomy" id="7741"/>
    <lineage>
        <taxon>Eukaryota</taxon>
        <taxon>Metazoa</taxon>
        <taxon>Chordata</taxon>
        <taxon>Cephalochordata</taxon>
        <taxon>Leptocardii</taxon>
        <taxon>Amphioxiformes</taxon>
        <taxon>Branchiostomatidae</taxon>
        <taxon>Branchiostoma</taxon>
    </lineage>
</organism>
<dbReference type="InterPro" id="IPR036249">
    <property type="entry name" value="Thioredoxin-like_sf"/>
</dbReference>